<dbReference type="GO" id="GO:0015220">
    <property type="term" value="F:choline transmembrane transporter activity"/>
    <property type="evidence" value="ECO:0007669"/>
    <property type="project" value="TreeGrafter"/>
</dbReference>
<dbReference type="GO" id="GO:0031460">
    <property type="term" value="P:glycine betaine transport"/>
    <property type="evidence" value="ECO:0007669"/>
    <property type="project" value="TreeGrafter"/>
</dbReference>
<name>A0A381TUM5_9ZZZZ</name>
<evidence type="ECO:0000256" key="5">
    <source>
        <dbReference type="ARBA" id="ARBA00022989"/>
    </source>
</evidence>
<keyword evidence="4 7" id="KW-0812">Transmembrane</keyword>
<dbReference type="InterPro" id="IPR037185">
    <property type="entry name" value="EmrE-like"/>
</dbReference>
<keyword evidence="3" id="KW-1003">Cell membrane</keyword>
<dbReference type="PANTHER" id="PTHR30561">
    <property type="entry name" value="SMR FAMILY PROTON-DEPENDENT DRUG EFFLUX TRANSPORTER SUGE"/>
    <property type="match status" value="1"/>
</dbReference>
<evidence type="ECO:0000256" key="6">
    <source>
        <dbReference type="ARBA" id="ARBA00023136"/>
    </source>
</evidence>
<dbReference type="GO" id="GO:0005886">
    <property type="term" value="C:plasma membrane"/>
    <property type="evidence" value="ECO:0007669"/>
    <property type="project" value="UniProtKB-SubCell"/>
</dbReference>
<evidence type="ECO:0000256" key="3">
    <source>
        <dbReference type="ARBA" id="ARBA00022475"/>
    </source>
</evidence>
<evidence type="ECO:0000256" key="7">
    <source>
        <dbReference type="SAM" id="Phobius"/>
    </source>
</evidence>
<protein>
    <submittedName>
        <fullName evidence="8">Uncharacterized protein</fullName>
    </submittedName>
</protein>
<keyword evidence="5 7" id="KW-1133">Transmembrane helix</keyword>
<accession>A0A381TUM5</accession>
<dbReference type="GO" id="GO:0015297">
    <property type="term" value="F:antiporter activity"/>
    <property type="evidence" value="ECO:0007669"/>
    <property type="project" value="TreeGrafter"/>
</dbReference>
<feature type="transmembrane region" description="Helical" evidence="7">
    <location>
        <begin position="57"/>
        <end position="78"/>
    </location>
</feature>
<keyword evidence="6 7" id="KW-0472">Membrane</keyword>
<organism evidence="8">
    <name type="scientific">marine metagenome</name>
    <dbReference type="NCBI Taxonomy" id="408172"/>
    <lineage>
        <taxon>unclassified sequences</taxon>
        <taxon>metagenomes</taxon>
        <taxon>ecological metagenomes</taxon>
    </lineage>
</organism>
<comment type="subcellular location">
    <subcellularLocation>
        <location evidence="1">Cell membrane</location>
        <topology evidence="1">Multi-pass membrane protein</topology>
    </subcellularLocation>
</comment>
<reference evidence="8" key="1">
    <citation type="submission" date="2018-05" db="EMBL/GenBank/DDBJ databases">
        <authorList>
            <person name="Lanie J.A."/>
            <person name="Ng W.-L."/>
            <person name="Kazmierczak K.M."/>
            <person name="Andrzejewski T.M."/>
            <person name="Davidsen T.M."/>
            <person name="Wayne K.J."/>
            <person name="Tettelin H."/>
            <person name="Glass J.I."/>
            <person name="Rusch D."/>
            <person name="Podicherti R."/>
            <person name="Tsui H.-C.T."/>
            <person name="Winkler M.E."/>
        </authorList>
    </citation>
    <scope>NUCLEOTIDE SEQUENCE</scope>
</reference>
<dbReference type="AlphaFoldDB" id="A0A381TUM5"/>
<sequence length="109" mass="11444">MHYLYLLIAIVSEVAATTALKSAEGFTRVLPSTVVVVGYSAAFYFLSLCLQRLSIGVAYAIWAGVGIVLIAILGAVVHGQRLDLPAVVGMLLIVTGVVVINAFSATQVH</sequence>
<dbReference type="InterPro" id="IPR045324">
    <property type="entry name" value="Small_multidrug_res"/>
</dbReference>
<feature type="transmembrane region" description="Helical" evidence="7">
    <location>
        <begin position="29"/>
        <end position="50"/>
    </location>
</feature>
<dbReference type="SUPFAM" id="SSF103481">
    <property type="entry name" value="Multidrug resistance efflux transporter EmrE"/>
    <property type="match status" value="1"/>
</dbReference>
<proteinExistence type="predicted"/>
<dbReference type="PANTHER" id="PTHR30561:SF1">
    <property type="entry name" value="MULTIDRUG TRANSPORTER EMRE"/>
    <property type="match status" value="1"/>
</dbReference>
<keyword evidence="2" id="KW-0813">Transport</keyword>
<evidence type="ECO:0000256" key="2">
    <source>
        <dbReference type="ARBA" id="ARBA00022448"/>
    </source>
</evidence>
<dbReference type="Gene3D" id="1.10.3730.20">
    <property type="match status" value="1"/>
</dbReference>
<dbReference type="GO" id="GO:0015199">
    <property type="term" value="F:amino-acid betaine transmembrane transporter activity"/>
    <property type="evidence" value="ECO:0007669"/>
    <property type="project" value="TreeGrafter"/>
</dbReference>
<evidence type="ECO:0000256" key="1">
    <source>
        <dbReference type="ARBA" id="ARBA00004651"/>
    </source>
</evidence>
<dbReference type="FunFam" id="1.10.3730.20:FF:000001">
    <property type="entry name" value="Quaternary ammonium compound resistance transporter SugE"/>
    <property type="match status" value="1"/>
</dbReference>
<dbReference type="EMBL" id="UINC01005040">
    <property type="protein sequence ID" value="SVA18647.1"/>
    <property type="molecule type" value="Genomic_DNA"/>
</dbReference>
<dbReference type="Pfam" id="PF00893">
    <property type="entry name" value="Multi_Drug_Res"/>
    <property type="match status" value="1"/>
</dbReference>
<evidence type="ECO:0000313" key="8">
    <source>
        <dbReference type="EMBL" id="SVA18647.1"/>
    </source>
</evidence>
<feature type="transmembrane region" description="Helical" evidence="7">
    <location>
        <begin position="84"/>
        <end position="103"/>
    </location>
</feature>
<evidence type="ECO:0000256" key="4">
    <source>
        <dbReference type="ARBA" id="ARBA00022692"/>
    </source>
</evidence>
<dbReference type="InterPro" id="IPR000390">
    <property type="entry name" value="Small_drug/metabolite_transptr"/>
</dbReference>
<gene>
    <name evidence="8" type="ORF">METZ01_LOCUS71501</name>
</gene>